<dbReference type="InterPro" id="IPR022062">
    <property type="entry name" value="DUF3618"/>
</dbReference>
<keyword evidence="1" id="KW-0812">Transmembrane</keyword>
<reference evidence="2 3" key="1">
    <citation type="submission" date="2024-09" db="EMBL/GenBank/DDBJ databases">
        <authorList>
            <person name="Sun Q."/>
            <person name="Mori K."/>
        </authorList>
    </citation>
    <scope>NUCLEOTIDE SEQUENCE [LARGE SCALE GENOMIC DNA]</scope>
    <source>
        <strain evidence="2 3">TBRC 3947</strain>
    </source>
</reference>
<keyword evidence="3" id="KW-1185">Reference proteome</keyword>
<proteinExistence type="predicted"/>
<dbReference type="Proteomes" id="UP001589867">
    <property type="component" value="Unassembled WGS sequence"/>
</dbReference>
<evidence type="ECO:0000313" key="3">
    <source>
        <dbReference type="Proteomes" id="UP001589867"/>
    </source>
</evidence>
<feature type="transmembrane region" description="Helical" evidence="1">
    <location>
        <begin position="85"/>
        <end position="105"/>
    </location>
</feature>
<dbReference type="RefSeq" id="WP_377261590.1">
    <property type="nucleotide sequence ID" value="NZ_JBHLUH010000089.1"/>
</dbReference>
<evidence type="ECO:0000313" key="2">
    <source>
        <dbReference type="EMBL" id="MFC0533675.1"/>
    </source>
</evidence>
<sequence length="120" mass="12961">MSANEPTPAPPSDPDALRAEIERTRDDLGDTVNAIAAKADVKARAKSAAGEARGRMQDTATVATEQATLRASEVRERVRQRPAPVAAAAGGLLAVVGTIMIVRRWRAKAHTPERRWQRAR</sequence>
<keyword evidence="1" id="KW-1133">Transmembrane helix</keyword>
<dbReference type="EMBL" id="JBHLUH010000089">
    <property type="protein sequence ID" value="MFC0533675.1"/>
    <property type="molecule type" value="Genomic_DNA"/>
</dbReference>
<dbReference type="Pfam" id="PF12277">
    <property type="entry name" value="DUF3618"/>
    <property type="match status" value="1"/>
</dbReference>
<accession>A0ABV6MG21</accession>
<keyword evidence="1" id="KW-0472">Membrane</keyword>
<name>A0ABV6MG21_9ACTN</name>
<gene>
    <name evidence="2" type="ORF">ACFFIA_39330</name>
</gene>
<organism evidence="2 3">
    <name type="scientific">Phytohabitans kaempferiae</name>
    <dbReference type="NCBI Taxonomy" id="1620943"/>
    <lineage>
        <taxon>Bacteria</taxon>
        <taxon>Bacillati</taxon>
        <taxon>Actinomycetota</taxon>
        <taxon>Actinomycetes</taxon>
        <taxon>Micromonosporales</taxon>
        <taxon>Micromonosporaceae</taxon>
    </lineage>
</organism>
<protein>
    <submittedName>
        <fullName evidence="2">DUF3618 domain-containing protein</fullName>
    </submittedName>
</protein>
<comment type="caution">
    <text evidence="2">The sequence shown here is derived from an EMBL/GenBank/DDBJ whole genome shotgun (WGS) entry which is preliminary data.</text>
</comment>
<evidence type="ECO:0000256" key="1">
    <source>
        <dbReference type="SAM" id="Phobius"/>
    </source>
</evidence>